<dbReference type="GO" id="GO:0043772">
    <property type="term" value="F:acyl-phosphate glycerol-3-phosphate acyltransferase activity"/>
    <property type="evidence" value="ECO:0007669"/>
    <property type="project" value="InterPro"/>
</dbReference>
<feature type="transmembrane region" description="Helical" evidence="10">
    <location>
        <begin position="124"/>
        <end position="143"/>
    </location>
</feature>
<keyword evidence="3" id="KW-0808">Transferase</keyword>
<keyword evidence="7 10" id="KW-0472">Membrane</keyword>
<dbReference type="RefSeq" id="WP_186867698.1">
    <property type="nucleotide sequence ID" value="NZ_JACOPH010000017.1"/>
</dbReference>
<keyword evidence="2" id="KW-0444">Lipid biosynthesis</keyword>
<evidence type="ECO:0000256" key="9">
    <source>
        <dbReference type="ARBA" id="ARBA00023264"/>
    </source>
</evidence>
<protein>
    <submittedName>
        <fullName evidence="11">Glycerol-3-phosphate acyltransferase</fullName>
    </submittedName>
</protein>
<dbReference type="Proteomes" id="UP000606720">
    <property type="component" value="Unassembled WGS sequence"/>
</dbReference>
<feature type="transmembrane region" description="Helical" evidence="10">
    <location>
        <begin position="80"/>
        <end position="103"/>
    </location>
</feature>
<evidence type="ECO:0000256" key="1">
    <source>
        <dbReference type="ARBA" id="ARBA00022475"/>
    </source>
</evidence>
<feature type="transmembrane region" description="Helical" evidence="10">
    <location>
        <begin position="163"/>
        <end position="184"/>
    </location>
</feature>
<evidence type="ECO:0000256" key="5">
    <source>
        <dbReference type="ARBA" id="ARBA00022989"/>
    </source>
</evidence>
<dbReference type="SMART" id="SM01207">
    <property type="entry name" value="G3P_acyltransf"/>
    <property type="match status" value="1"/>
</dbReference>
<comment type="caution">
    <text evidence="11">The sequence shown here is derived from an EMBL/GenBank/DDBJ whole genome shotgun (WGS) entry which is preliminary data.</text>
</comment>
<feature type="transmembrane region" description="Helical" evidence="10">
    <location>
        <begin position="6"/>
        <end position="27"/>
    </location>
</feature>
<dbReference type="PANTHER" id="PTHR30309">
    <property type="entry name" value="INNER MEMBRANE PROTEIN YGIH"/>
    <property type="match status" value="1"/>
</dbReference>
<keyword evidence="1" id="KW-1003">Cell membrane</keyword>
<dbReference type="Pfam" id="PF02660">
    <property type="entry name" value="G3P_acyltransf"/>
    <property type="match status" value="1"/>
</dbReference>
<keyword evidence="11" id="KW-0012">Acyltransferase</keyword>
<dbReference type="AlphaFoldDB" id="A0A923LQI7"/>
<dbReference type="PANTHER" id="PTHR30309:SF0">
    <property type="entry name" value="GLYCEROL-3-PHOSPHATE ACYLTRANSFERASE-RELATED"/>
    <property type="match status" value="1"/>
</dbReference>
<evidence type="ECO:0000256" key="2">
    <source>
        <dbReference type="ARBA" id="ARBA00022516"/>
    </source>
</evidence>
<dbReference type="GO" id="GO:0005886">
    <property type="term" value="C:plasma membrane"/>
    <property type="evidence" value="ECO:0007669"/>
    <property type="project" value="InterPro"/>
</dbReference>
<evidence type="ECO:0000256" key="6">
    <source>
        <dbReference type="ARBA" id="ARBA00023098"/>
    </source>
</evidence>
<organism evidence="11 12">
    <name type="scientific">Roseburia zhanii</name>
    <dbReference type="NCBI Taxonomy" id="2763064"/>
    <lineage>
        <taxon>Bacteria</taxon>
        <taxon>Bacillati</taxon>
        <taxon>Bacillota</taxon>
        <taxon>Clostridia</taxon>
        <taxon>Lachnospirales</taxon>
        <taxon>Lachnospiraceae</taxon>
        <taxon>Roseburia</taxon>
    </lineage>
</organism>
<dbReference type="InterPro" id="IPR003811">
    <property type="entry name" value="G3P_acylTferase_PlsY"/>
</dbReference>
<evidence type="ECO:0000256" key="7">
    <source>
        <dbReference type="ARBA" id="ARBA00023136"/>
    </source>
</evidence>
<evidence type="ECO:0000313" key="11">
    <source>
        <dbReference type="EMBL" id="MBC5715289.1"/>
    </source>
</evidence>
<keyword evidence="6" id="KW-0443">Lipid metabolism</keyword>
<evidence type="ECO:0000256" key="3">
    <source>
        <dbReference type="ARBA" id="ARBA00022679"/>
    </source>
</evidence>
<proteinExistence type="predicted"/>
<keyword evidence="9" id="KW-1208">Phospholipid metabolism</keyword>
<keyword evidence="12" id="KW-1185">Reference proteome</keyword>
<keyword evidence="5 10" id="KW-1133">Transmembrane helix</keyword>
<evidence type="ECO:0000256" key="8">
    <source>
        <dbReference type="ARBA" id="ARBA00023209"/>
    </source>
</evidence>
<accession>A0A923LQI7</accession>
<sequence>MISILLYIVLGYLSGSILFARIAAGLFHKNTILTESADANPGTSNAFVYGGFWCGIFTLSGDLLKGFLPVYLFLHTQYASALPFSFLLAAPVLGHTFPIFYRFKGGKGIAVSFGCLLGLLPERLPVAILIFYFLFFTLILQIYPNFYRTLITYLCSAVTMNILLPDTGVILGFWFITAILFWRFHISSEKREEMRFAFLWKH</sequence>
<dbReference type="GO" id="GO:0008654">
    <property type="term" value="P:phospholipid biosynthetic process"/>
    <property type="evidence" value="ECO:0007669"/>
    <property type="project" value="UniProtKB-KW"/>
</dbReference>
<keyword evidence="8" id="KW-0594">Phospholipid biosynthesis</keyword>
<gene>
    <name evidence="11" type="ORF">H8S17_13965</name>
</gene>
<feature type="transmembrane region" description="Helical" evidence="10">
    <location>
        <begin position="47"/>
        <end position="74"/>
    </location>
</feature>
<keyword evidence="4 10" id="KW-0812">Transmembrane</keyword>
<evidence type="ECO:0000256" key="4">
    <source>
        <dbReference type="ARBA" id="ARBA00022692"/>
    </source>
</evidence>
<name>A0A923LQI7_9FIRM</name>
<reference evidence="11" key="1">
    <citation type="submission" date="2020-08" db="EMBL/GenBank/DDBJ databases">
        <title>Genome public.</title>
        <authorList>
            <person name="Liu C."/>
            <person name="Sun Q."/>
        </authorList>
    </citation>
    <scope>NUCLEOTIDE SEQUENCE</scope>
    <source>
        <strain evidence="11">BX1005</strain>
    </source>
</reference>
<dbReference type="EMBL" id="JACOPH010000017">
    <property type="protein sequence ID" value="MBC5715289.1"/>
    <property type="molecule type" value="Genomic_DNA"/>
</dbReference>
<evidence type="ECO:0000313" key="12">
    <source>
        <dbReference type="Proteomes" id="UP000606720"/>
    </source>
</evidence>
<evidence type="ECO:0000256" key="10">
    <source>
        <dbReference type="SAM" id="Phobius"/>
    </source>
</evidence>